<protein>
    <submittedName>
        <fullName evidence="2">Uncharacterized protein</fullName>
    </submittedName>
</protein>
<feature type="signal peptide" evidence="1">
    <location>
        <begin position="1"/>
        <end position="29"/>
    </location>
</feature>
<dbReference type="AlphaFoldDB" id="A0AAU7CRE2"/>
<feature type="chain" id="PRO_5043369296" evidence="1">
    <location>
        <begin position="30"/>
        <end position="447"/>
    </location>
</feature>
<keyword evidence="1" id="KW-0732">Signal</keyword>
<reference evidence="2" key="1">
    <citation type="submission" date="2024-05" db="EMBL/GenBank/DDBJ databases">
        <title>Planctomycetes of the genus Singulisphaera possess chitinolytic capabilities.</title>
        <authorList>
            <person name="Ivanova A."/>
        </authorList>
    </citation>
    <scope>NUCLEOTIDE SEQUENCE</scope>
    <source>
        <strain evidence="2">Ch08T</strain>
    </source>
</reference>
<evidence type="ECO:0000256" key="1">
    <source>
        <dbReference type="SAM" id="SignalP"/>
    </source>
</evidence>
<gene>
    <name evidence="2" type="ORF">V5E97_18370</name>
</gene>
<dbReference type="EMBL" id="CP155447">
    <property type="protein sequence ID" value="XBH07919.1"/>
    <property type="molecule type" value="Genomic_DNA"/>
</dbReference>
<proteinExistence type="predicted"/>
<name>A0AAU7CRE2_9BACT</name>
<dbReference type="RefSeq" id="WP_406700756.1">
    <property type="nucleotide sequence ID" value="NZ_CP155447.1"/>
</dbReference>
<sequence length="447" mass="46525">MLWRHLCLARAWSAAGLSTCLIFAGSAFAEPEEPSPAAGAVTETVRVLDARQAGDIELEVRGQGQDRVRFAIRNTSSKRLNVVLPPGLVAASATGQRGGGGFQSMGLGTPTNRPGGFGQFRGAAGSEAGLHSIPVNSTDQQSSTVTVPVGKTIDLTLPAVCLNFGMATPTGRDHFELMDVDEYTGDPRARKALRSLATLGTSQGVAQAAMWRICNDVPFELMRAQAGKIINGHEVALAARFVEAVDASGESDVIDPSYLAESRLFIRVQGEGELATEASRLQGALEGLHLMGLPLCVVSDKEGPTAAVPALFLNVTLTASQTGETRGRVVVSRSSLNEGWLPLGKTNFTEGSTVTVLDGPGLARALDHAMASTFVSVKVARKGASGTTLKVENRLPFTLANVTIKADGSSGAPATPFQAVGIGPARTGQVSIQAANGSIDRIELNGL</sequence>
<evidence type="ECO:0000313" key="2">
    <source>
        <dbReference type="EMBL" id="XBH07919.1"/>
    </source>
</evidence>
<accession>A0AAU7CRE2</accession>
<organism evidence="2">
    <name type="scientific">Singulisphaera sp. Ch08</name>
    <dbReference type="NCBI Taxonomy" id="3120278"/>
    <lineage>
        <taxon>Bacteria</taxon>
        <taxon>Pseudomonadati</taxon>
        <taxon>Planctomycetota</taxon>
        <taxon>Planctomycetia</taxon>
        <taxon>Isosphaerales</taxon>
        <taxon>Isosphaeraceae</taxon>
        <taxon>Singulisphaera</taxon>
    </lineage>
</organism>